<evidence type="ECO:0000256" key="1">
    <source>
        <dbReference type="ARBA" id="ARBA00003161"/>
    </source>
</evidence>
<keyword evidence="7 10" id="KW-0812">Transmembrane</keyword>
<dbReference type="InterPro" id="IPR045584">
    <property type="entry name" value="Pilin-like"/>
</dbReference>
<dbReference type="Gene3D" id="3.30.1300.30">
    <property type="entry name" value="GSPII I/J protein-like"/>
    <property type="match status" value="1"/>
</dbReference>
<organism evidence="12 13">
    <name type="scientific">Yersinia aleksiciae</name>
    <dbReference type="NCBI Taxonomy" id="263819"/>
    <lineage>
        <taxon>Bacteria</taxon>
        <taxon>Pseudomonadati</taxon>
        <taxon>Pseudomonadota</taxon>
        <taxon>Gammaproteobacteria</taxon>
        <taxon>Enterobacterales</taxon>
        <taxon>Yersiniaceae</taxon>
        <taxon>Yersinia</taxon>
    </lineage>
</organism>
<dbReference type="Proteomes" id="UP000040088">
    <property type="component" value="Unassembled WGS sequence"/>
</dbReference>
<dbReference type="AlphaFoldDB" id="A0A0T9TY93"/>
<dbReference type="PANTHER" id="PTHR38779">
    <property type="entry name" value="TYPE II SECRETION SYSTEM PROTEIN I-RELATED"/>
    <property type="match status" value="1"/>
</dbReference>
<dbReference type="NCBIfam" id="TIGR01707">
    <property type="entry name" value="gspI"/>
    <property type="match status" value="1"/>
</dbReference>
<evidence type="ECO:0000256" key="7">
    <source>
        <dbReference type="ARBA" id="ARBA00022692"/>
    </source>
</evidence>
<feature type="domain" description="Type II secretion system protein GspI C-terminal" evidence="11">
    <location>
        <begin position="40"/>
        <end position="117"/>
    </location>
</feature>
<dbReference type="InterPro" id="IPR010052">
    <property type="entry name" value="T2SS_protein-GspI"/>
</dbReference>
<evidence type="ECO:0000256" key="4">
    <source>
        <dbReference type="ARBA" id="ARBA00022475"/>
    </source>
</evidence>
<evidence type="ECO:0000256" key="3">
    <source>
        <dbReference type="ARBA" id="ARBA00008358"/>
    </source>
</evidence>
<evidence type="ECO:0000256" key="8">
    <source>
        <dbReference type="ARBA" id="ARBA00022989"/>
    </source>
</evidence>
<dbReference type="PANTHER" id="PTHR38779:SF2">
    <property type="entry name" value="TYPE II SECRETION SYSTEM PROTEIN I-RELATED"/>
    <property type="match status" value="1"/>
</dbReference>
<dbReference type="GO" id="GO:0005886">
    <property type="term" value="C:plasma membrane"/>
    <property type="evidence" value="ECO:0007669"/>
    <property type="project" value="UniProtKB-SubCell"/>
</dbReference>
<protein>
    <recommendedName>
        <fullName evidence="10">Type II secretion system protein I</fullName>
        <shortName evidence="10">T2SS minor pseudopilin I</shortName>
    </recommendedName>
</protein>
<evidence type="ECO:0000256" key="5">
    <source>
        <dbReference type="ARBA" id="ARBA00022481"/>
    </source>
</evidence>
<keyword evidence="8 10" id="KW-1133">Transmembrane helix</keyword>
<dbReference type="SUPFAM" id="SSF54523">
    <property type="entry name" value="Pili subunits"/>
    <property type="match status" value="1"/>
</dbReference>
<comment type="subunit">
    <text evidence="10">Type II secretion is composed of four main components: the outer membrane complex, the inner membrane complex, the cytoplasmic secretion ATPase and the periplasm-spanning pseudopilus.</text>
</comment>
<evidence type="ECO:0000256" key="2">
    <source>
        <dbReference type="ARBA" id="ARBA00004377"/>
    </source>
</evidence>
<proteinExistence type="inferred from homology"/>
<feature type="transmembrane region" description="Helical" evidence="10">
    <location>
        <begin position="12"/>
        <end position="30"/>
    </location>
</feature>
<evidence type="ECO:0000256" key="9">
    <source>
        <dbReference type="ARBA" id="ARBA00023136"/>
    </source>
</evidence>
<keyword evidence="9 10" id="KW-0472">Membrane</keyword>
<gene>
    <name evidence="12" type="primary">outI</name>
    <name evidence="12" type="ORF">ERS008460_01811</name>
</gene>
<dbReference type="PROSITE" id="PS00409">
    <property type="entry name" value="PROKAR_NTER_METHYL"/>
    <property type="match status" value="1"/>
</dbReference>
<dbReference type="RefSeq" id="WP_145516466.1">
    <property type="nucleotide sequence ID" value="NZ_CABHQD010000365.1"/>
</dbReference>
<keyword evidence="5 10" id="KW-0488">Methylation</keyword>
<dbReference type="InterPro" id="IPR012902">
    <property type="entry name" value="N_methyl_site"/>
</dbReference>
<dbReference type="InterPro" id="IPR003413">
    <property type="entry name" value="T2SS_GspI_C"/>
</dbReference>
<dbReference type="NCBIfam" id="TIGR02532">
    <property type="entry name" value="IV_pilin_GFxxxE"/>
    <property type="match status" value="1"/>
</dbReference>
<dbReference type="GeneID" id="61903846"/>
<evidence type="ECO:0000313" key="12">
    <source>
        <dbReference type="EMBL" id="CNL08166.1"/>
    </source>
</evidence>
<comment type="PTM">
    <text evidence="10">Cleaved by prepilin peptidase.</text>
</comment>
<evidence type="ECO:0000313" key="13">
    <source>
        <dbReference type="Proteomes" id="UP000040088"/>
    </source>
</evidence>
<keyword evidence="6 10" id="KW-0997">Cell inner membrane</keyword>
<accession>A0A0T9TY93</accession>
<dbReference type="GO" id="GO:0015628">
    <property type="term" value="P:protein secretion by the type II secretion system"/>
    <property type="evidence" value="ECO:0007669"/>
    <property type="project" value="UniProtKB-UniRule"/>
</dbReference>
<dbReference type="Pfam" id="PF07963">
    <property type="entry name" value="N_methyl"/>
    <property type="match status" value="1"/>
</dbReference>
<dbReference type="Pfam" id="PF02501">
    <property type="entry name" value="T2SSI"/>
    <property type="match status" value="1"/>
</dbReference>
<evidence type="ECO:0000256" key="6">
    <source>
        <dbReference type="ARBA" id="ARBA00022519"/>
    </source>
</evidence>
<comment type="similarity">
    <text evidence="3 10">Belongs to the GSP I family.</text>
</comment>
<comment type="subcellular location">
    <subcellularLocation>
        <location evidence="2 10">Cell inner membrane</location>
        <topology evidence="2 10">Single-pass membrane protein</topology>
    </subcellularLocation>
</comment>
<sequence>MLKYKGFTLLEVMVSLAIFALVGIGIMNIISAQVRMVDNLENRVISSWVAENIMSEIKIMNIEVMENWSSGEEFMMGKSWHWQSKEVKLQDDDIVTIIVEIRSLEDNITPDFVLKGYHFINE</sequence>
<evidence type="ECO:0000259" key="11">
    <source>
        <dbReference type="Pfam" id="PF02501"/>
    </source>
</evidence>
<dbReference type="GO" id="GO:0015627">
    <property type="term" value="C:type II protein secretion system complex"/>
    <property type="evidence" value="ECO:0007669"/>
    <property type="project" value="UniProtKB-UniRule"/>
</dbReference>
<reference evidence="13" key="1">
    <citation type="submission" date="2015-03" db="EMBL/GenBank/DDBJ databases">
        <authorList>
            <consortium name="Pathogen Informatics"/>
        </authorList>
    </citation>
    <scope>NUCLEOTIDE SEQUENCE [LARGE SCALE GENOMIC DNA]</scope>
    <source>
        <strain evidence="13">IP27925</strain>
    </source>
</reference>
<keyword evidence="4" id="KW-1003">Cell membrane</keyword>
<name>A0A0T9TY93_YERAE</name>
<comment type="function">
    <text evidence="1">Component of the type II secretion system required for the energy-dependent secretion of extracellular factors such as proteases and toxins from the periplasm. Part of the pseudopilus tip complex that is critical for the recognition and binding of secretion substrates.</text>
</comment>
<dbReference type="EMBL" id="CQEM01000007">
    <property type="protein sequence ID" value="CNL08166.1"/>
    <property type="molecule type" value="Genomic_DNA"/>
</dbReference>
<evidence type="ECO:0000256" key="10">
    <source>
        <dbReference type="RuleBase" id="RU368030"/>
    </source>
</evidence>